<accession>A0A4Y2EMQ1</accession>
<name>A0A4Y2EMQ1_ARAVE</name>
<reference evidence="1 2" key="1">
    <citation type="journal article" date="2019" name="Sci. Rep.">
        <title>Orb-weaving spider Araneus ventricosus genome elucidates the spidroin gene catalogue.</title>
        <authorList>
            <person name="Kono N."/>
            <person name="Nakamura H."/>
            <person name="Ohtoshi R."/>
            <person name="Moran D.A.P."/>
            <person name="Shinohara A."/>
            <person name="Yoshida Y."/>
            <person name="Fujiwara M."/>
            <person name="Mori M."/>
            <person name="Tomita M."/>
            <person name="Arakawa K."/>
        </authorList>
    </citation>
    <scope>NUCLEOTIDE SEQUENCE [LARGE SCALE GENOMIC DNA]</scope>
</reference>
<keyword evidence="2" id="KW-1185">Reference proteome</keyword>
<protein>
    <submittedName>
        <fullName evidence="1">Uncharacterized protein</fullName>
    </submittedName>
</protein>
<gene>
    <name evidence="1" type="ORF">AVEN_274740_1</name>
</gene>
<dbReference type="Proteomes" id="UP000499080">
    <property type="component" value="Unassembled WGS sequence"/>
</dbReference>
<evidence type="ECO:0000313" key="1">
    <source>
        <dbReference type="EMBL" id="GBM29114.1"/>
    </source>
</evidence>
<proteinExistence type="predicted"/>
<comment type="caution">
    <text evidence="1">The sequence shown here is derived from an EMBL/GenBank/DDBJ whole genome shotgun (WGS) entry which is preliminary data.</text>
</comment>
<dbReference type="EMBL" id="BGPR01246895">
    <property type="protein sequence ID" value="GBM29114.1"/>
    <property type="molecule type" value="Genomic_DNA"/>
</dbReference>
<organism evidence="1 2">
    <name type="scientific">Araneus ventricosus</name>
    <name type="common">Orbweaver spider</name>
    <name type="synonym">Epeira ventricosa</name>
    <dbReference type="NCBI Taxonomy" id="182803"/>
    <lineage>
        <taxon>Eukaryota</taxon>
        <taxon>Metazoa</taxon>
        <taxon>Ecdysozoa</taxon>
        <taxon>Arthropoda</taxon>
        <taxon>Chelicerata</taxon>
        <taxon>Arachnida</taxon>
        <taxon>Araneae</taxon>
        <taxon>Araneomorphae</taxon>
        <taxon>Entelegynae</taxon>
        <taxon>Araneoidea</taxon>
        <taxon>Araneidae</taxon>
        <taxon>Araneus</taxon>
    </lineage>
</organism>
<evidence type="ECO:0000313" key="2">
    <source>
        <dbReference type="Proteomes" id="UP000499080"/>
    </source>
</evidence>
<dbReference type="AlphaFoldDB" id="A0A4Y2EMQ1"/>
<sequence>MKIIFCVQRVFLLKFFRAYRTTYTQVLNVLTGIPPLHLTARTELQEYQSWACRSAELGRWLDINNFDYYIKLIGVPIQISTLDITPKVSNNQYDVCTDGSRIGDDTGFSECILKKWRAI</sequence>
<dbReference type="OrthoDB" id="411823at2759"/>